<keyword evidence="1" id="KW-0732">Signal</keyword>
<feature type="chain" id="PRO_5008360692" evidence="1">
    <location>
        <begin position="21"/>
        <end position="248"/>
    </location>
</feature>
<evidence type="ECO:0000313" key="3">
    <source>
        <dbReference type="Proteomes" id="UP000185753"/>
    </source>
</evidence>
<dbReference type="RefSeq" id="WP_067766506.1">
    <property type="nucleotide sequence ID" value="NZ_LZDS01000028.1"/>
</dbReference>
<dbReference type="Proteomes" id="UP000185753">
    <property type="component" value="Unassembled WGS sequence"/>
</dbReference>
<accession>A0A1A7RAG9</accession>
<proteinExistence type="predicted"/>
<keyword evidence="3" id="KW-1185">Reference proteome</keyword>
<reference evidence="3" key="1">
    <citation type="submission" date="2016-06" db="EMBL/GenBank/DDBJ databases">
        <authorList>
            <person name="Radolfova-Krizova L."/>
            <person name="Nemec A."/>
        </authorList>
    </citation>
    <scope>NUCLEOTIDE SEQUENCE [LARGE SCALE GENOMIC DNA]</scope>
    <source>
        <strain evidence="3">ANC 4275</strain>
    </source>
</reference>
<dbReference type="OrthoDB" id="7433394at2"/>
<sequence length="248" mass="28297">MIKSFSLCAVLLVASTDVLALTPVELKQVNNVIQIFKKNNRAQIIAQIDYPLERPEPISTIKNSAEMSTRFEQVFDQALIDKIANSKSAQWSNAGWRGIMLDDGTVWLNGGKIFALNYSTELEKKLLKQLIQQQKSELYFSLKQFKSPEIRFKTDDYLVRIDEMPNGQFRYASWKADKKMRSKPQLVLKKGKIEFSGSSGNHTYIFKSGPYIYSVDRIFMGADETPEVILTVEKSGKEILQQAGKLFH</sequence>
<dbReference type="STRING" id="1443941.A9J31_08455"/>
<organism evidence="2 3">
    <name type="scientific">Acinetobacter gandensis</name>
    <dbReference type="NCBI Taxonomy" id="1443941"/>
    <lineage>
        <taxon>Bacteria</taxon>
        <taxon>Pseudomonadati</taxon>
        <taxon>Pseudomonadota</taxon>
        <taxon>Gammaproteobacteria</taxon>
        <taxon>Moraxellales</taxon>
        <taxon>Moraxellaceae</taxon>
        <taxon>Acinetobacter</taxon>
    </lineage>
</organism>
<feature type="signal peptide" evidence="1">
    <location>
        <begin position="1"/>
        <end position="20"/>
    </location>
</feature>
<dbReference type="EMBL" id="LZDS01000028">
    <property type="protein sequence ID" value="OBX27707.1"/>
    <property type="molecule type" value="Genomic_DNA"/>
</dbReference>
<gene>
    <name evidence="2" type="ORF">A9J31_08455</name>
</gene>
<dbReference type="AlphaFoldDB" id="A0A1A7RAG9"/>
<protein>
    <submittedName>
        <fullName evidence="2">Uncharacterized protein</fullName>
    </submittedName>
</protein>
<evidence type="ECO:0000313" key="2">
    <source>
        <dbReference type="EMBL" id="OBX27707.1"/>
    </source>
</evidence>
<name>A0A1A7RAG9_9GAMM</name>
<evidence type="ECO:0000256" key="1">
    <source>
        <dbReference type="SAM" id="SignalP"/>
    </source>
</evidence>
<comment type="caution">
    <text evidence="2">The sequence shown here is derived from an EMBL/GenBank/DDBJ whole genome shotgun (WGS) entry which is preliminary data.</text>
</comment>